<feature type="domain" description="POU-specific" evidence="1">
    <location>
        <begin position="111"/>
        <end position="125"/>
    </location>
</feature>
<dbReference type="Gene3D" id="3.40.30.10">
    <property type="entry name" value="Glutaredoxin"/>
    <property type="match status" value="1"/>
</dbReference>
<dbReference type="InterPro" id="IPR036249">
    <property type="entry name" value="Thioredoxin-like_sf"/>
</dbReference>
<dbReference type="AlphaFoldDB" id="A0A327QP43"/>
<comment type="caution">
    <text evidence="2">The sequence shown here is derived from an EMBL/GenBank/DDBJ whole genome shotgun (WGS) entry which is preliminary data.</text>
</comment>
<dbReference type="Pfam" id="PF11009">
    <property type="entry name" value="BrxC"/>
    <property type="match status" value="1"/>
</dbReference>
<evidence type="ECO:0000313" key="2">
    <source>
        <dbReference type="EMBL" id="RAJ05113.1"/>
    </source>
</evidence>
<evidence type="ECO:0000259" key="1">
    <source>
        <dbReference type="PROSITE" id="PS51179"/>
    </source>
</evidence>
<dbReference type="SUPFAM" id="SSF52833">
    <property type="entry name" value="Thioredoxin-like"/>
    <property type="match status" value="1"/>
</dbReference>
<dbReference type="NCBIfam" id="TIGR04019">
    <property type="entry name" value="B_thiol_YtxJ"/>
    <property type="match status" value="1"/>
</dbReference>
<keyword evidence="3" id="KW-1185">Reference proteome</keyword>
<evidence type="ECO:0000313" key="3">
    <source>
        <dbReference type="Proteomes" id="UP000249547"/>
    </source>
</evidence>
<organism evidence="2 3">
    <name type="scientific">Chitinophaga skermanii</name>
    <dbReference type="NCBI Taxonomy" id="331697"/>
    <lineage>
        <taxon>Bacteria</taxon>
        <taxon>Pseudomonadati</taxon>
        <taxon>Bacteroidota</taxon>
        <taxon>Chitinophagia</taxon>
        <taxon>Chitinophagales</taxon>
        <taxon>Chitinophagaceae</taxon>
        <taxon>Chitinophaga</taxon>
    </lineage>
</organism>
<protein>
    <submittedName>
        <fullName evidence="2">Bacillithiol system protein YtxJ</fullName>
    </submittedName>
</protein>
<proteinExistence type="predicted"/>
<dbReference type="GO" id="GO:0003700">
    <property type="term" value="F:DNA-binding transcription factor activity"/>
    <property type="evidence" value="ECO:0007669"/>
    <property type="project" value="InterPro"/>
</dbReference>
<dbReference type="Proteomes" id="UP000249547">
    <property type="component" value="Unassembled WGS sequence"/>
</dbReference>
<sequence length="125" mass="14448">MPEHSFLTKIFDLVKMEWLELTTEEEVNDITALSFEQPVVIFKHSTRCSISSMVKSRLERSVTTAPILFYYLDLIRYRNVSNYIASKYSIEHESPQALLIKNGECVHAESHMGISMEELEAFANQ</sequence>
<reference evidence="2 3" key="1">
    <citation type="submission" date="2018-06" db="EMBL/GenBank/DDBJ databases">
        <title>Genomic Encyclopedia of Archaeal and Bacterial Type Strains, Phase II (KMG-II): from individual species to whole genera.</title>
        <authorList>
            <person name="Goeker M."/>
        </authorList>
    </citation>
    <scope>NUCLEOTIDE SEQUENCE [LARGE SCALE GENOMIC DNA]</scope>
    <source>
        <strain evidence="2 3">DSM 23857</strain>
    </source>
</reference>
<dbReference type="InterPro" id="IPR000327">
    <property type="entry name" value="POU_dom"/>
</dbReference>
<dbReference type="InterPro" id="IPR022551">
    <property type="entry name" value="BrxC"/>
</dbReference>
<dbReference type="PROSITE" id="PS51179">
    <property type="entry name" value="POU_3"/>
    <property type="match status" value="1"/>
</dbReference>
<name>A0A327QP43_9BACT</name>
<accession>A0A327QP43</accession>
<dbReference type="EMBL" id="QLLL01000004">
    <property type="protein sequence ID" value="RAJ05113.1"/>
    <property type="molecule type" value="Genomic_DNA"/>
</dbReference>
<gene>
    <name evidence="2" type="ORF">LX64_02267</name>
</gene>